<keyword evidence="2 6" id="KW-0808">Transferase</keyword>
<keyword evidence="1 6" id="KW-0489">Methyltransferase</keyword>
<evidence type="ECO:0000313" key="6">
    <source>
        <dbReference type="EMBL" id="BAL90280.1"/>
    </source>
</evidence>
<dbReference type="GO" id="GO:0008168">
    <property type="term" value="F:methyltransferase activity"/>
    <property type="evidence" value="ECO:0007669"/>
    <property type="project" value="UniProtKB-KW"/>
</dbReference>
<feature type="domain" description="Methyltransferase" evidence="5">
    <location>
        <begin position="75"/>
        <end position="165"/>
    </location>
</feature>
<reference evidence="6 7" key="1">
    <citation type="submission" date="2012-02" db="EMBL/GenBank/DDBJ databases">
        <title>Complete genome sequence of Actinoplanes missouriensis 431 (= NBRC 102363).</title>
        <authorList>
            <person name="Ohnishi Y."/>
            <person name="Ishikawa J."/>
            <person name="Sekine M."/>
            <person name="Hosoyama A."/>
            <person name="Harada T."/>
            <person name="Narita H."/>
            <person name="Hata T."/>
            <person name="Konno Y."/>
            <person name="Tutikane K."/>
            <person name="Fujita N."/>
            <person name="Horinouchi S."/>
            <person name="Hayakawa M."/>
        </authorList>
    </citation>
    <scope>NUCLEOTIDE SEQUENCE [LARGE SCALE GENOMIC DNA]</scope>
    <source>
        <strain evidence="7">ATCC 14538 / DSM 43046 / CBS 188.64 / JCM 3121 / NBRC 102363 / NCIMB 12654 / NRRL B-3342 / UNCC 431</strain>
    </source>
</reference>
<keyword evidence="7" id="KW-1185">Reference proteome</keyword>
<feature type="compositionally biased region" description="Polar residues" evidence="4">
    <location>
        <begin position="1"/>
        <end position="11"/>
    </location>
</feature>
<dbReference type="eggNOG" id="COG2226">
    <property type="taxonomic scope" value="Bacteria"/>
</dbReference>
<sequence length="269" mass="29054">MTTIGVPTTATKGAAMPATTDQTSTDTHTDTDTGIYQRADVYHDFYHARGKDYRAEADAVRALIAGHAPGATSLLDVACGTGSHLRELAASFGEVVGVDLSAEMLAVAARHAPGVELHRGDMRDFRLDRTFDAVICMFSSIGYVCGRTELDRAVTNLAAHVAPDGVLIIEPWWFPDTFRDGWVGADVVTAGERRISRVSHTVRRGGTSRMDVHYVVAASGAGIEHFTDTHVMSLFDRADYERAFHAAGFRADYLRPDAAGPGLFAGVRR</sequence>
<dbReference type="EMBL" id="AP012319">
    <property type="protein sequence ID" value="BAL90280.1"/>
    <property type="molecule type" value="Genomic_DNA"/>
</dbReference>
<dbReference type="Proteomes" id="UP000007882">
    <property type="component" value="Chromosome"/>
</dbReference>
<accession>I0HB93</accession>
<dbReference type="InterPro" id="IPR029063">
    <property type="entry name" value="SAM-dependent_MTases_sf"/>
</dbReference>
<dbReference type="HOGENOM" id="CLU_069129_2_0_11"/>
<dbReference type="KEGG" id="ams:AMIS_50600"/>
<dbReference type="CDD" id="cd02440">
    <property type="entry name" value="AdoMet_MTases"/>
    <property type="match status" value="1"/>
</dbReference>
<dbReference type="InterPro" id="IPR041698">
    <property type="entry name" value="Methyltransf_25"/>
</dbReference>
<dbReference type="PATRIC" id="fig|512565.3.peg.5053"/>
<dbReference type="Pfam" id="PF13649">
    <property type="entry name" value="Methyltransf_25"/>
    <property type="match status" value="1"/>
</dbReference>
<proteinExistence type="predicted"/>
<feature type="region of interest" description="Disordered" evidence="4">
    <location>
        <begin position="1"/>
        <end position="31"/>
    </location>
</feature>
<gene>
    <name evidence="6" type="ordered locus">AMIS_50600</name>
</gene>
<dbReference type="SUPFAM" id="SSF53335">
    <property type="entry name" value="S-adenosyl-L-methionine-dependent methyltransferases"/>
    <property type="match status" value="1"/>
</dbReference>
<organism evidence="6 7">
    <name type="scientific">Actinoplanes missouriensis (strain ATCC 14538 / DSM 43046 / CBS 188.64 / JCM 3121 / NBRC 102363 / NCIMB 12654 / NRRL B-3342 / UNCC 431)</name>
    <dbReference type="NCBI Taxonomy" id="512565"/>
    <lineage>
        <taxon>Bacteria</taxon>
        <taxon>Bacillati</taxon>
        <taxon>Actinomycetota</taxon>
        <taxon>Actinomycetes</taxon>
        <taxon>Micromonosporales</taxon>
        <taxon>Micromonosporaceae</taxon>
        <taxon>Actinoplanes</taxon>
    </lineage>
</organism>
<dbReference type="PANTHER" id="PTHR43464:SF19">
    <property type="entry name" value="UBIQUINONE BIOSYNTHESIS O-METHYLTRANSFERASE, MITOCHONDRIAL"/>
    <property type="match status" value="1"/>
</dbReference>
<keyword evidence="3" id="KW-0949">S-adenosyl-L-methionine</keyword>
<evidence type="ECO:0000313" key="7">
    <source>
        <dbReference type="Proteomes" id="UP000007882"/>
    </source>
</evidence>
<dbReference type="GO" id="GO:0032259">
    <property type="term" value="P:methylation"/>
    <property type="evidence" value="ECO:0007669"/>
    <property type="project" value="UniProtKB-KW"/>
</dbReference>
<dbReference type="AlphaFoldDB" id="I0HB93"/>
<protein>
    <submittedName>
        <fullName evidence="6">Putative methyltransferase</fullName>
    </submittedName>
</protein>
<evidence type="ECO:0000259" key="5">
    <source>
        <dbReference type="Pfam" id="PF13649"/>
    </source>
</evidence>
<evidence type="ECO:0000256" key="2">
    <source>
        <dbReference type="ARBA" id="ARBA00022679"/>
    </source>
</evidence>
<dbReference type="Gene3D" id="3.40.50.150">
    <property type="entry name" value="Vaccinia Virus protein VP39"/>
    <property type="match status" value="1"/>
</dbReference>
<dbReference type="STRING" id="512565.AMIS_50600"/>
<dbReference type="PANTHER" id="PTHR43464">
    <property type="entry name" value="METHYLTRANSFERASE"/>
    <property type="match status" value="1"/>
</dbReference>
<dbReference type="Gene3D" id="2.20.130.10">
    <property type="entry name" value="CAC2371-like domains"/>
    <property type="match status" value="1"/>
</dbReference>
<evidence type="ECO:0000256" key="3">
    <source>
        <dbReference type="ARBA" id="ARBA00022691"/>
    </source>
</evidence>
<name>I0HB93_ACTM4</name>
<evidence type="ECO:0000256" key="4">
    <source>
        <dbReference type="SAM" id="MobiDB-lite"/>
    </source>
</evidence>
<evidence type="ECO:0000256" key="1">
    <source>
        <dbReference type="ARBA" id="ARBA00022603"/>
    </source>
</evidence>